<comment type="similarity">
    <text evidence="3">Belongs to the peptidase M50B family.</text>
</comment>
<evidence type="ECO:0000256" key="4">
    <source>
        <dbReference type="ARBA" id="ARBA00022670"/>
    </source>
</evidence>
<keyword evidence="16" id="KW-1185">Reference proteome</keyword>
<dbReference type="EMBL" id="LT838272">
    <property type="protein sequence ID" value="SMB92815.1"/>
    <property type="molecule type" value="Genomic_DNA"/>
</dbReference>
<accession>A0A1W1VHE6</accession>
<feature type="transmembrane region" description="Helical" evidence="13">
    <location>
        <begin position="165"/>
        <end position="195"/>
    </location>
</feature>
<dbReference type="CDD" id="cd06161">
    <property type="entry name" value="S2P-M50_SpoIVFB"/>
    <property type="match status" value="1"/>
</dbReference>
<comment type="cofactor">
    <cofactor evidence="1">
        <name>Zn(2+)</name>
        <dbReference type="ChEBI" id="CHEBI:29105"/>
    </cofactor>
</comment>
<keyword evidence="8" id="KW-0862">Zinc</keyword>
<evidence type="ECO:0000256" key="2">
    <source>
        <dbReference type="ARBA" id="ARBA00004141"/>
    </source>
</evidence>
<dbReference type="PANTHER" id="PTHR39188:SF3">
    <property type="entry name" value="STAGE IV SPORULATION PROTEIN FB"/>
    <property type="match status" value="1"/>
</dbReference>
<feature type="transmembrane region" description="Helical" evidence="13">
    <location>
        <begin position="85"/>
        <end position="103"/>
    </location>
</feature>
<name>A0A1W1VHE6_9FIRM</name>
<evidence type="ECO:0000256" key="11">
    <source>
        <dbReference type="ARBA" id="ARBA00023136"/>
    </source>
</evidence>
<dbReference type="GO" id="GO:0046872">
    <property type="term" value="F:metal ion binding"/>
    <property type="evidence" value="ECO:0007669"/>
    <property type="project" value="UniProtKB-KW"/>
</dbReference>
<dbReference type="GO" id="GO:0006508">
    <property type="term" value="P:proteolysis"/>
    <property type="evidence" value="ECO:0007669"/>
    <property type="project" value="UniProtKB-KW"/>
</dbReference>
<evidence type="ECO:0000256" key="10">
    <source>
        <dbReference type="ARBA" id="ARBA00023049"/>
    </source>
</evidence>
<dbReference type="InterPro" id="IPR000644">
    <property type="entry name" value="CBS_dom"/>
</dbReference>
<dbReference type="InterPro" id="IPR008915">
    <property type="entry name" value="Peptidase_M50"/>
</dbReference>
<keyword evidence="4" id="KW-0645">Protease</keyword>
<evidence type="ECO:0000256" key="3">
    <source>
        <dbReference type="ARBA" id="ARBA00007931"/>
    </source>
</evidence>
<evidence type="ECO:0000259" key="14">
    <source>
        <dbReference type="PROSITE" id="PS51371"/>
    </source>
</evidence>
<comment type="subcellular location">
    <subcellularLocation>
        <location evidence="2">Membrane</location>
        <topology evidence="2">Multi-pass membrane protein</topology>
    </subcellularLocation>
</comment>
<evidence type="ECO:0000256" key="13">
    <source>
        <dbReference type="SAM" id="Phobius"/>
    </source>
</evidence>
<dbReference type="AlphaFoldDB" id="A0A1W1VHE6"/>
<organism evidence="15 16">
    <name type="scientific">Thermanaeromonas toyohensis ToBE</name>
    <dbReference type="NCBI Taxonomy" id="698762"/>
    <lineage>
        <taxon>Bacteria</taxon>
        <taxon>Bacillati</taxon>
        <taxon>Bacillota</taxon>
        <taxon>Clostridia</taxon>
        <taxon>Neomoorellales</taxon>
        <taxon>Neomoorellaceae</taxon>
        <taxon>Thermanaeromonas</taxon>
    </lineage>
</organism>
<evidence type="ECO:0000256" key="5">
    <source>
        <dbReference type="ARBA" id="ARBA00022692"/>
    </source>
</evidence>
<keyword evidence="5 13" id="KW-0812">Transmembrane</keyword>
<dbReference type="Pfam" id="PF02163">
    <property type="entry name" value="Peptidase_M50"/>
    <property type="match status" value="1"/>
</dbReference>
<evidence type="ECO:0000313" key="16">
    <source>
        <dbReference type="Proteomes" id="UP000192569"/>
    </source>
</evidence>
<keyword evidence="6" id="KW-0479">Metal-binding</keyword>
<keyword evidence="10" id="KW-0482">Metalloprotease</keyword>
<keyword evidence="11 13" id="KW-0472">Membrane</keyword>
<dbReference type="OrthoDB" id="166377at2"/>
<feature type="transmembrane region" description="Helical" evidence="13">
    <location>
        <begin position="115"/>
        <end position="134"/>
    </location>
</feature>
<dbReference type="STRING" id="698762.SAMN00808754_0714"/>
<feature type="transmembrane region" description="Helical" evidence="13">
    <location>
        <begin position="16"/>
        <end position="42"/>
    </location>
</feature>
<dbReference type="Proteomes" id="UP000192569">
    <property type="component" value="Chromosome I"/>
</dbReference>
<protein>
    <submittedName>
        <fullName evidence="15">Stage IV sporulation protein FB</fullName>
    </submittedName>
</protein>
<feature type="domain" description="CBS" evidence="14">
    <location>
        <begin position="225"/>
        <end position="283"/>
    </location>
</feature>
<proteinExistence type="inferred from homology"/>
<gene>
    <name evidence="15" type="ORF">SAMN00808754_0714</name>
</gene>
<evidence type="ECO:0000256" key="1">
    <source>
        <dbReference type="ARBA" id="ARBA00001947"/>
    </source>
</evidence>
<dbReference type="PANTHER" id="PTHR39188">
    <property type="entry name" value="MEMBRANE-ASSOCIATED ZINC METALLOPROTEASE M50B"/>
    <property type="match status" value="1"/>
</dbReference>
<dbReference type="InterPro" id="IPR046342">
    <property type="entry name" value="CBS_dom_sf"/>
</dbReference>
<keyword evidence="7" id="KW-0378">Hydrolase</keyword>
<dbReference type="GO" id="GO:0016020">
    <property type="term" value="C:membrane"/>
    <property type="evidence" value="ECO:0007669"/>
    <property type="project" value="UniProtKB-SubCell"/>
</dbReference>
<sequence>MWLGKIAKTEIVLNDYFLLLLGVYFLLGVLPQALLLFISVAWHEVCHALVAYRAGLPPKSLELFPFGGVARFSVPLAFYPLKEAWIALAGPLGSFGLALLAFIWRRLTGIEADWFSFFLQANLVLGFFNLLPGLPLDGGRLYRAWRTFQVGAGQATWEGGVLGQFWAVILGFGGLVGFFWGIIDLQSVILALFLFNLAATEKEAWPYLFWRQFWRTRYGKGEGILEEARWLAASADQPLGRIVRRFRPGKHNLVAVLDGQGKICGLVGEREILHALLEGRWAEPLEKLLR</sequence>
<keyword evidence="12" id="KW-0129">CBS domain</keyword>
<evidence type="ECO:0000313" key="15">
    <source>
        <dbReference type="EMBL" id="SMB92815.1"/>
    </source>
</evidence>
<keyword evidence="9 13" id="KW-1133">Transmembrane helix</keyword>
<dbReference type="GO" id="GO:0008237">
    <property type="term" value="F:metallopeptidase activity"/>
    <property type="evidence" value="ECO:0007669"/>
    <property type="project" value="UniProtKB-KW"/>
</dbReference>
<reference evidence="15 16" key="1">
    <citation type="submission" date="2017-04" db="EMBL/GenBank/DDBJ databases">
        <authorList>
            <person name="Afonso C.L."/>
            <person name="Miller P.J."/>
            <person name="Scott M.A."/>
            <person name="Spackman E."/>
            <person name="Goraichik I."/>
            <person name="Dimitrov K.M."/>
            <person name="Suarez D.L."/>
            <person name="Swayne D.E."/>
        </authorList>
    </citation>
    <scope>NUCLEOTIDE SEQUENCE [LARGE SCALE GENOMIC DNA]</scope>
    <source>
        <strain evidence="15 16">ToBE</strain>
    </source>
</reference>
<evidence type="ECO:0000256" key="9">
    <source>
        <dbReference type="ARBA" id="ARBA00022989"/>
    </source>
</evidence>
<dbReference type="PROSITE" id="PS51371">
    <property type="entry name" value="CBS"/>
    <property type="match status" value="1"/>
</dbReference>
<dbReference type="SUPFAM" id="SSF54631">
    <property type="entry name" value="CBS-domain pair"/>
    <property type="match status" value="1"/>
</dbReference>
<evidence type="ECO:0000256" key="12">
    <source>
        <dbReference type="PROSITE-ProRule" id="PRU00703"/>
    </source>
</evidence>
<evidence type="ECO:0000256" key="7">
    <source>
        <dbReference type="ARBA" id="ARBA00022801"/>
    </source>
</evidence>
<evidence type="ECO:0000256" key="6">
    <source>
        <dbReference type="ARBA" id="ARBA00022723"/>
    </source>
</evidence>
<evidence type="ECO:0000256" key="8">
    <source>
        <dbReference type="ARBA" id="ARBA00022833"/>
    </source>
</evidence>